<evidence type="ECO:0000256" key="3">
    <source>
        <dbReference type="ARBA" id="ARBA00023110"/>
    </source>
</evidence>
<proteinExistence type="inferred from homology"/>
<evidence type="ECO:0000256" key="1">
    <source>
        <dbReference type="ARBA" id="ARBA00000971"/>
    </source>
</evidence>
<dbReference type="PROSITE" id="PS51257">
    <property type="entry name" value="PROKAR_LIPOPROTEIN"/>
    <property type="match status" value="1"/>
</dbReference>
<evidence type="ECO:0000256" key="4">
    <source>
        <dbReference type="ARBA" id="ARBA00023235"/>
    </source>
</evidence>
<reference evidence="9 10" key="1">
    <citation type="submission" date="2017-05" db="EMBL/GenBank/DDBJ databases">
        <authorList>
            <person name="Varghese N."/>
            <person name="Submissions S."/>
        </authorList>
    </citation>
    <scope>NUCLEOTIDE SEQUENCE [LARGE SCALE GENOMIC DNA]</scope>
    <source>
        <strain evidence="9 10">DSM 25457</strain>
    </source>
</reference>
<accession>A0ABY1PPB2</accession>
<organism evidence="9 10">
    <name type="scientific">Neorhodopirellula lusitana</name>
    <dbReference type="NCBI Taxonomy" id="445327"/>
    <lineage>
        <taxon>Bacteria</taxon>
        <taxon>Pseudomonadati</taxon>
        <taxon>Planctomycetota</taxon>
        <taxon>Planctomycetia</taxon>
        <taxon>Pirellulales</taxon>
        <taxon>Pirellulaceae</taxon>
        <taxon>Neorhodopirellula</taxon>
    </lineage>
</organism>
<keyword evidence="4 5" id="KW-0413">Isomerase</keyword>
<evidence type="ECO:0000256" key="5">
    <source>
        <dbReference type="PROSITE-ProRule" id="PRU00277"/>
    </source>
</evidence>
<evidence type="ECO:0000259" key="8">
    <source>
        <dbReference type="PROSITE" id="PS50059"/>
    </source>
</evidence>
<comment type="catalytic activity">
    <reaction evidence="1 5 6">
        <text>[protein]-peptidylproline (omega=180) = [protein]-peptidylproline (omega=0)</text>
        <dbReference type="Rhea" id="RHEA:16237"/>
        <dbReference type="Rhea" id="RHEA-COMP:10747"/>
        <dbReference type="Rhea" id="RHEA-COMP:10748"/>
        <dbReference type="ChEBI" id="CHEBI:83833"/>
        <dbReference type="ChEBI" id="CHEBI:83834"/>
        <dbReference type="EC" id="5.2.1.8"/>
    </reaction>
</comment>
<dbReference type="SUPFAM" id="SSF54534">
    <property type="entry name" value="FKBP-like"/>
    <property type="match status" value="1"/>
</dbReference>
<evidence type="ECO:0000256" key="7">
    <source>
        <dbReference type="SAM" id="MobiDB-lite"/>
    </source>
</evidence>
<dbReference type="EC" id="5.2.1.8" evidence="6"/>
<keyword evidence="3 5" id="KW-0697">Rotamase</keyword>
<comment type="similarity">
    <text evidence="2 6">Belongs to the FKBP-type PPIase family.</text>
</comment>
<dbReference type="PANTHER" id="PTHR43811:SF19">
    <property type="entry name" value="39 KDA FK506-BINDING NUCLEAR PROTEIN"/>
    <property type="match status" value="1"/>
</dbReference>
<dbReference type="RefSeq" id="WP_283430765.1">
    <property type="nucleotide sequence ID" value="NZ_FXUG01000001.1"/>
</dbReference>
<sequence>MQRLFAQTVFSLSVLVCLVSLGCSPGGRSGGPGPEDPDASKEFTSTESGLKYRILRRGTGEAPKPRSFVTVDYEGWLDSGEEFDSSYSRRQPTKFNLQSVVAGWTEGLQLVKEGGMIELEVPPELGYGAMGAPGSIPPNATLHFKVELHETRGG</sequence>
<evidence type="ECO:0000256" key="6">
    <source>
        <dbReference type="RuleBase" id="RU003915"/>
    </source>
</evidence>
<dbReference type="EMBL" id="FXUG01000001">
    <property type="protein sequence ID" value="SMP41101.1"/>
    <property type="molecule type" value="Genomic_DNA"/>
</dbReference>
<dbReference type="PANTHER" id="PTHR43811">
    <property type="entry name" value="FKBP-TYPE PEPTIDYL-PROLYL CIS-TRANS ISOMERASE FKPA"/>
    <property type="match status" value="1"/>
</dbReference>
<dbReference type="Pfam" id="PF00254">
    <property type="entry name" value="FKBP_C"/>
    <property type="match status" value="1"/>
</dbReference>
<dbReference type="PROSITE" id="PS50059">
    <property type="entry name" value="FKBP_PPIASE"/>
    <property type="match status" value="1"/>
</dbReference>
<protein>
    <recommendedName>
        <fullName evidence="6">Peptidyl-prolyl cis-trans isomerase</fullName>
        <ecNumber evidence="6">5.2.1.8</ecNumber>
    </recommendedName>
</protein>
<comment type="caution">
    <text evidence="9">The sequence shown here is derived from an EMBL/GenBank/DDBJ whole genome shotgun (WGS) entry which is preliminary data.</text>
</comment>
<dbReference type="GO" id="GO:0016853">
    <property type="term" value="F:isomerase activity"/>
    <property type="evidence" value="ECO:0007669"/>
    <property type="project" value="UniProtKB-KW"/>
</dbReference>
<feature type="domain" description="PPIase FKBP-type" evidence="8">
    <location>
        <begin position="66"/>
        <end position="152"/>
    </location>
</feature>
<evidence type="ECO:0000313" key="9">
    <source>
        <dbReference type="EMBL" id="SMP41101.1"/>
    </source>
</evidence>
<dbReference type="Gene3D" id="3.10.50.40">
    <property type="match status" value="1"/>
</dbReference>
<dbReference type="Proteomes" id="UP001158067">
    <property type="component" value="Unassembled WGS sequence"/>
</dbReference>
<evidence type="ECO:0000256" key="2">
    <source>
        <dbReference type="ARBA" id="ARBA00006577"/>
    </source>
</evidence>
<dbReference type="InterPro" id="IPR046357">
    <property type="entry name" value="PPIase_dom_sf"/>
</dbReference>
<feature type="region of interest" description="Disordered" evidence="7">
    <location>
        <begin position="26"/>
        <end position="46"/>
    </location>
</feature>
<dbReference type="InterPro" id="IPR001179">
    <property type="entry name" value="PPIase_FKBP_dom"/>
</dbReference>
<keyword evidence="10" id="KW-1185">Reference proteome</keyword>
<evidence type="ECO:0000313" key="10">
    <source>
        <dbReference type="Proteomes" id="UP001158067"/>
    </source>
</evidence>
<name>A0ABY1PPB2_9BACT</name>
<gene>
    <name evidence="9" type="ORF">SAMN06265222_101537</name>
</gene>